<evidence type="ECO:0000256" key="7">
    <source>
        <dbReference type="ARBA" id="ARBA00022679"/>
    </source>
</evidence>
<keyword evidence="5" id="KW-1003">Cell membrane</keyword>
<dbReference type="PANTHER" id="PTHR32309">
    <property type="entry name" value="TYROSINE-PROTEIN KINASE"/>
    <property type="match status" value="1"/>
</dbReference>
<evidence type="ECO:0000256" key="11">
    <source>
        <dbReference type="ARBA" id="ARBA00022840"/>
    </source>
</evidence>
<comment type="caution">
    <text evidence="21">The sequence shown here is derived from an EMBL/GenBank/DDBJ whole genome shotgun (WGS) entry which is preliminary data.</text>
</comment>
<dbReference type="InterPro" id="IPR027417">
    <property type="entry name" value="P-loop_NTPase"/>
</dbReference>
<evidence type="ECO:0000259" key="19">
    <source>
        <dbReference type="Pfam" id="PF13614"/>
    </source>
</evidence>
<evidence type="ECO:0000256" key="16">
    <source>
        <dbReference type="SAM" id="Coils"/>
    </source>
</evidence>
<keyword evidence="16" id="KW-0175">Coiled coil</keyword>
<evidence type="ECO:0000256" key="5">
    <source>
        <dbReference type="ARBA" id="ARBA00022475"/>
    </source>
</evidence>
<name>A0A069P8E6_9BURK</name>
<comment type="similarity">
    <text evidence="3">Belongs to the etk/wzc family.</text>
</comment>
<dbReference type="InterPro" id="IPR003856">
    <property type="entry name" value="LPS_length_determ_N"/>
</dbReference>
<evidence type="ECO:0000256" key="14">
    <source>
        <dbReference type="ARBA" id="ARBA00023137"/>
    </source>
</evidence>
<dbReference type="Gene3D" id="3.40.50.300">
    <property type="entry name" value="P-loop containing nucleotide triphosphate hydrolases"/>
    <property type="match status" value="1"/>
</dbReference>
<dbReference type="STRING" id="1071679.BG57_10275"/>
<gene>
    <name evidence="21" type="ORF">BG57_10275</name>
</gene>
<dbReference type="CDD" id="cd05387">
    <property type="entry name" value="BY-kinase"/>
    <property type="match status" value="1"/>
</dbReference>
<dbReference type="SUPFAM" id="SSF52540">
    <property type="entry name" value="P-loop containing nucleoside triphosphate hydrolases"/>
    <property type="match status" value="1"/>
</dbReference>
<evidence type="ECO:0000256" key="2">
    <source>
        <dbReference type="ARBA" id="ARBA00007316"/>
    </source>
</evidence>
<protein>
    <recommendedName>
        <fullName evidence="4">non-specific protein-tyrosine kinase</fullName>
        <ecNumber evidence="4">2.7.10.2</ecNumber>
    </recommendedName>
</protein>
<dbReference type="Pfam" id="PF13614">
    <property type="entry name" value="AAA_31"/>
    <property type="match status" value="1"/>
</dbReference>
<evidence type="ECO:0000256" key="4">
    <source>
        <dbReference type="ARBA" id="ARBA00011903"/>
    </source>
</evidence>
<feature type="domain" description="Polysaccharide chain length determinant N-terminal" evidence="18">
    <location>
        <begin position="17"/>
        <end position="112"/>
    </location>
</feature>
<keyword evidence="14" id="KW-0829">Tyrosine-protein kinase</keyword>
<comment type="subcellular location">
    <subcellularLocation>
        <location evidence="1">Cell inner membrane</location>
        <topology evidence="1">Multi-pass membrane protein</topology>
    </subcellularLocation>
</comment>
<dbReference type="InterPro" id="IPR032807">
    <property type="entry name" value="GNVR"/>
</dbReference>
<evidence type="ECO:0000256" key="8">
    <source>
        <dbReference type="ARBA" id="ARBA00022692"/>
    </source>
</evidence>
<proteinExistence type="inferred from homology"/>
<dbReference type="GO" id="GO:0005524">
    <property type="term" value="F:ATP binding"/>
    <property type="evidence" value="ECO:0007669"/>
    <property type="project" value="UniProtKB-KW"/>
</dbReference>
<dbReference type="EMBL" id="JFHE01000002">
    <property type="protein sequence ID" value="KDR36767.1"/>
    <property type="molecule type" value="Genomic_DNA"/>
</dbReference>
<evidence type="ECO:0000256" key="13">
    <source>
        <dbReference type="ARBA" id="ARBA00023136"/>
    </source>
</evidence>
<evidence type="ECO:0000259" key="18">
    <source>
        <dbReference type="Pfam" id="PF02706"/>
    </source>
</evidence>
<keyword evidence="8 17" id="KW-0812">Transmembrane</keyword>
<evidence type="ECO:0000259" key="20">
    <source>
        <dbReference type="Pfam" id="PF13807"/>
    </source>
</evidence>
<evidence type="ECO:0000256" key="15">
    <source>
        <dbReference type="ARBA" id="ARBA00051245"/>
    </source>
</evidence>
<dbReference type="GO" id="GO:0005886">
    <property type="term" value="C:plasma membrane"/>
    <property type="evidence" value="ECO:0007669"/>
    <property type="project" value="UniProtKB-SubCell"/>
</dbReference>
<evidence type="ECO:0000256" key="10">
    <source>
        <dbReference type="ARBA" id="ARBA00022777"/>
    </source>
</evidence>
<dbReference type="PANTHER" id="PTHR32309:SF13">
    <property type="entry name" value="FERRIC ENTEROBACTIN TRANSPORT PROTEIN FEPE"/>
    <property type="match status" value="1"/>
</dbReference>
<reference evidence="21 22" key="1">
    <citation type="submission" date="2014-03" db="EMBL/GenBank/DDBJ databases">
        <title>Draft Genome Sequences of Four Burkholderia Strains.</title>
        <authorList>
            <person name="Liu X.Y."/>
            <person name="Li C.X."/>
            <person name="Xu J.H."/>
        </authorList>
    </citation>
    <scope>NUCLEOTIDE SEQUENCE [LARGE SCALE GENOMIC DNA]</scope>
    <source>
        <strain evidence="21 22">R27</strain>
    </source>
</reference>
<keyword evidence="7" id="KW-0808">Transferase</keyword>
<feature type="coiled-coil region" evidence="16">
    <location>
        <begin position="294"/>
        <end position="328"/>
    </location>
</feature>
<accession>A0A069P8E6</accession>
<keyword evidence="10 21" id="KW-0418">Kinase</keyword>
<dbReference type="EC" id="2.7.10.2" evidence="4"/>
<feature type="transmembrane region" description="Helical" evidence="17">
    <location>
        <begin position="33"/>
        <end position="52"/>
    </location>
</feature>
<keyword evidence="9" id="KW-0547">Nucleotide-binding</keyword>
<organism evidence="21 22">
    <name type="scientific">Caballeronia grimmiae</name>
    <dbReference type="NCBI Taxonomy" id="1071679"/>
    <lineage>
        <taxon>Bacteria</taxon>
        <taxon>Pseudomonadati</taxon>
        <taxon>Pseudomonadota</taxon>
        <taxon>Betaproteobacteria</taxon>
        <taxon>Burkholderiales</taxon>
        <taxon>Burkholderiaceae</taxon>
        <taxon>Caballeronia</taxon>
    </lineage>
</organism>
<dbReference type="Pfam" id="PF13807">
    <property type="entry name" value="GNVR"/>
    <property type="match status" value="1"/>
</dbReference>
<keyword evidence="13 17" id="KW-0472">Membrane</keyword>
<dbReference type="OrthoDB" id="9808257at2"/>
<dbReference type="Proteomes" id="UP000027439">
    <property type="component" value="Unassembled WGS sequence"/>
</dbReference>
<evidence type="ECO:0000256" key="3">
    <source>
        <dbReference type="ARBA" id="ARBA00008883"/>
    </source>
</evidence>
<comment type="similarity">
    <text evidence="2">Belongs to the CpsD/CapB family.</text>
</comment>
<feature type="transmembrane region" description="Helical" evidence="17">
    <location>
        <begin position="450"/>
        <end position="471"/>
    </location>
</feature>
<dbReference type="InterPro" id="IPR005702">
    <property type="entry name" value="Wzc-like_C"/>
</dbReference>
<feature type="domain" description="AAA" evidence="19">
    <location>
        <begin position="558"/>
        <end position="680"/>
    </location>
</feature>
<comment type="catalytic activity">
    <reaction evidence="15">
        <text>L-tyrosyl-[protein] + ATP = O-phospho-L-tyrosyl-[protein] + ADP + H(+)</text>
        <dbReference type="Rhea" id="RHEA:10596"/>
        <dbReference type="Rhea" id="RHEA-COMP:10136"/>
        <dbReference type="Rhea" id="RHEA-COMP:20101"/>
        <dbReference type="ChEBI" id="CHEBI:15378"/>
        <dbReference type="ChEBI" id="CHEBI:30616"/>
        <dbReference type="ChEBI" id="CHEBI:46858"/>
        <dbReference type="ChEBI" id="CHEBI:61978"/>
        <dbReference type="ChEBI" id="CHEBI:456216"/>
        <dbReference type="EC" id="2.7.10.2"/>
    </reaction>
</comment>
<sequence>MISKVKTSDEAVSDNGDEIPFASLIDTMINHRVLIALVVLFTVLLAAAYAYLSPPIYQSAILIKVEDNKDVSNSRPGDPLSNMLPTLDDRSSAEGEMQVLGSKLVVSRAVDALKLYISAYPRRFPVIGNRLAHHDGKLSEPGLFGFGNYAWGDESISVPDFDVPRQLEGAKFTVTARADGQYELSNAALGTPVVGTVGEVLLVQTPQGPVRLLVTAMKGNPGVGFDVVHYSRQLTIDAIQSQVKISEQGNKSSVLKVTLESADPVQVAATINEIGRQYVRLNGDRKAVIAENSLTYLQKQLPVLKRQMEDAENAYNSYRDKNAMLDTDETNRLLLKQTADANAQLLSLRHTRDDLTTTFSTAHPRITSIDKQIAATEQFLAKLNDRTRSMPMEEQGALRLLRNVRVSTDLYTALRNNIEEMMLIKAGKAASVQLIDTADVPELPVKPIKWLAIAIGLALGMFFAVGLAMLLDRIFRGVTDTQEIEIETGLSVFATIPQSARQPALSSVANGTAPRQAVLASQFPKDPTVEALRILRSALQFTLVGARNNVVMIAGPLPGVGKSFLSANLATVLASGGTRVLLVDADLRKGYLHRQFGIQQGPGLANILLGTHTLEGTIHREVLPNLDVLQGGPYPASPAELLLSAKYRETIQEASSLYDIVLVDAPAVLAVSDAGAIAPAAASIFLVGLYGRTRVGEIKESMKRLNQTGARVTGVLLNGVSLHTADKALAGRYGSSAYVAHNYESAPE</sequence>
<dbReference type="eggNOG" id="COG3206">
    <property type="taxonomic scope" value="Bacteria"/>
</dbReference>
<dbReference type="Pfam" id="PF02706">
    <property type="entry name" value="Wzz"/>
    <property type="match status" value="1"/>
</dbReference>
<evidence type="ECO:0000256" key="12">
    <source>
        <dbReference type="ARBA" id="ARBA00022989"/>
    </source>
</evidence>
<evidence type="ECO:0000313" key="22">
    <source>
        <dbReference type="Proteomes" id="UP000027439"/>
    </source>
</evidence>
<evidence type="ECO:0000256" key="17">
    <source>
        <dbReference type="SAM" id="Phobius"/>
    </source>
</evidence>
<dbReference type="GO" id="GO:0004715">
    <property type="term" value="F:non-membrane spanning protein tyrosine kinase activity"/>
    <property type="evidence" value="ECO:0007669"/>
    <property type="project" value="UniProtKB-EC"/>
</dbReference>
<dbReference type="Pfam" id="PF23607">
    <property type="entry name" value="WZC_N"/>
    <property type="match status" value="1"/>
</dbReference>
<dbReference type="RefSeq" id="WP_052005589.1">
    <property type="nucleotide sequence ID" value="NZ_BMEG01000005.1"/>
</dbReference>
<dbReference type="InterPro" id="IPR050445">
    <property type="entry name" value="Bact_polysacc_biosynth/exp"/>
</dbReference>
<feature type="domain" description="Tyrosine-protein kinase G-rich" evidence="20">
    <location>
        <begin position="394"/>
        <end position="470"/>
    </location>
</feature>
<dbReference type="NCBIfam" id="TIGR01007">
    <property type="entry name" value="eps_fam"/>
    <property type="match status" value="1"/>
</dbReference>
<dbReference type="NCBIfam" id="TIGR01005">
    <property type="entry name" value="eps_transp_fam"/>
    <property type="match status" value="1"/>
</dbReference>
<dbReference type="AlphaFoldDB" id="A0A069P8E6"/>
<keyword evidence="12 17" id="KW-1133">Transmembrane helix</keyword>
<evidence type="ECO:0000256" key="1">
    <source>
        <dbReference type="ARBA" id="ARBA00004429"/>
    </source>
</evidence>
<keyword evidence="11" id="KW-0067">ATP-binding</keyword>
<dbReference type="eggNOG" id="COG0489">
    <property type="taxonomic scope" value="Bacteria"/>
</dbReference>
<evidence type="ECO:0000313" key="21">
    <source>
        <dbReference type="EMBL" id="KDR36767.1"/>
    </source>
</evidence>
<keyword evidence="6" id="KW-0997">Cell inner membrane</keyword>
<evidence type="ECO:0000256" key="6">
    <source>
        <dbReference type="ARBA" id="ARBA00022519"/>
    </source>
</evidence>
<dbReference type="InterPro" id="IPR005700">
    <property type="entry name" value="EPS_ExoP-like"/>
</dbReference>
<dbReference type="InterPro" id="IPR025669">
    <property type="entry name" value="AAA_dom"/>
</dbReference>
<evidence type="ECO:0000256" key="9">
    <source>
        <dbReference type="ARBA" id="ARBA00022741"/>
    </source>
</evidence>